<sequence>MKRFGVLLLALASAGCGGGSPLLHPARTLPLGDVRAAGGVSANVATGSLSNDLRIAKDLAARDAMQPGSPGTSPEYAKGALVAASIAPGIAPFVAMRVGIGDQFEAGLAYTGRTARLDVRRSFDDGPWSLSIGVGGTGVLAGREQESQLPNVDLKSMRGYGADVPLLVGWESDGGLYKVWGGARGGFEHAFIEAMTSEPASAALQPINLSGWRYYGGGVVGVAAGFNHVHVALELSAAYQTVVGTYNDSDVTIRGFTLSPATALWWSF</sequence>
<evidence type="ECO:0000313" key="2">
    <source>
        <dbReference type="Proteomes" id="UP000064967"/>
    </source>
</evidence>
<dbReference type="RefSeq" id="WP_146652137.1">
    <property type="nucleotide sequence ID" value="NZ_CP012333.1"/>
</dbReference>
<protein>
    <recommendedName>
        <fullName evidence="3">Outer membrane protein beta-barrel domain-containing protein</fullName>
    </recommendedName>
</protein>
<dbReference type="PROSITE" id="PS51257">
    <property type="entry name" value="PROKAR_LIPOPROTEIN"/>
    <property type="match status" value="1"/>
</dbReference>
<proteinExistence type="predicted"/>
<organism evidence="1 2">
    <name type="scientific">Labilithrix luteola</name>
    <dbReference type="NCBI Taxonomy" id="1391654"/>
    <lineage>
        <taxon>Bacteria</taxon>
        <taxon>Pseudomonadati</taxon>
        <taxon>Myxococcota</taxon>
        <taxon>Polyangia</taxon>
        <taxon>Polyangiales</taxon>
        <taxon>Labilitrichaceae</taxon>
        <taxon>Labilithrix</taxon>
    </lineage>
</organism>
<dbReference type="EMBL" id="CP012333">
    <property type="protein sequence ID" value="AKV00944.1"/>
    <property type="molecule type" value="Genomic_DNA"/>
</dbReference>
<keyword evidence="2" id="KW-1185">Reference proteome</keyword>
<gene>
    <name evidence="1" type="ORF">AKJ09_07607</name>
</gene>
<dbReference type="OrthoDB" id="5510369at2"/>
<name>A0A0K1Q5E6_9BACT</name>
<dbReference type="STRING" id="1391654.AKJ09_07607"/>
<dbReference type="KEGG" id="llu:AKJ09_07607"/>
<accession>A0A0K1Q5E6</accession>
<evidence type="ECO:0008006" key="3">
    <source>
        <dbReference type="Google" id="ProtNLM"/>
    </source>
</evidence>
<dbReference type="Proteomes" id="UP000064967">
    <property type="component" value="Chromosome"/>
</dbReference>
<dbReference type="AlphaFoldDB" id="A0A0K1Q5E6"/>
<evidence type="ECO:0000313" key="1">
    <source>
        <dbReference type="EMBL" id="AKV00944.1"/>
    </source>
</evidence>
<reference evidence="1 2" key="1">
    <citation type="submission" date="2015-08" db="EMBL/GenBank/DDBJ databases">
        <authorList>
            <person name="Babu N.S."/>
            <person name="Beckwith C.J."/>
            <person name="Beseler K.G."/>
            <person name="Brison A."/>
            <person name="Carone J.V."/>
            <person name="Caskin T.P."/>
            <person name="Diamond M."/>
            <person name="Durham M.E."/>
            <person name="Foxe J.M."/>
            <person name="Go M."/>
            <person name="Henderson B.A."/>
            <person name="Jones I.B."/>
            <person name="McGettigan J.A."/>
            <person name="Micheletti S.J."/>
            <person name="Nasrallah M.E."/>
            <person name="Ortiz D."/>
            <person name="Piller C.R."/>
            <person name="Privatt S.R."/>
            <person name="Schneider S.L."/>
            <person name="Sharp S."/>
            <person name="Smith T.C."/>
            <person name="Stanton J.D."/>
            <person name="Ullery H.E."/>
            <person name="Wilson R.J."/>
            <person name="Serrano M.G."/>
            <person name="Buck G."/>
            <person name="Lee V."/>
            <person name="Wang Y."/>
            <person name="Carvalho R."/>
            <person name="Voegtly L."/>
            <person name="Shi R."/>
            <person name="Duckworth R."/>
            <person name="Johnson A."/>
            <person name="Loviza R."/>
            <person name="Walstead R."/>
            <person name="Shah Z."/>
            <person name="Kiflezghi M."/>
            <person name="Wade K."/>
            <person name="Ball S.L."/>
            <person name="Bradley K.W."/>
            <person name="Asai D.J."/>
            <person name="Bowman C.A."/>
            <person name="Russell D.A."/>
            <person name="Pope W.H."/>
            <person name="Jacobs-Sera D."/>
            <person name="Hendrix R.W."/>
            <person name="Hatfull G.F."/>
        </authorList>
    </citation>
    <scope>NUCLEOTIDE SEQUENCE [LARGE SCALE GENOMIC DNA]</scope>
    <source>
        <strain evidence="1 2">DSM 27648</strain>
    </source>
</reference>